<evidence type="ECO:0000256" key="1">
    <source>
        <dbReference type="SAM" id="Coils"/>
    </source>
</evidence>
<dbReference type="AlphaFoldDB" id="G0P831"/>
<accession>G0P831</accession>
<gene>
    <name evidence="2" type="ORF">CAEBREN_03836</name>
</gene>
<evidence type="ECO:0000313" key="2">
    <source>
        <dbReference type="EMBL" id="EGT47434.1"/>
    </source>
</evidence>
<dbReference type="HOGENOM" id="CLU_1918906_0_0_1"/>
<dbReference type="InParanoid" id="G0P831"/>
<name>G0P831_CAEBE</name>
<protein>
    <submittedName>
        <fullName evidence="2">Uncharacterized protein</fullName>
    </submittedName>
</protein>
<keyword evidence="1" id="KW-0175">Coiled coil</keyword>
<proteinExistence type="predicted"/>
<evidence type="ECO:0000313" key="3">
    <source>
        <dbReference type="Proteomes" id="UP000008068"/>
    </source>
</evidence>
<feature type="coiled-coil region" evidence="1">
    <location>
        <begin position="73"/>
        <end position="125"/>
    </location>
</feature>
<keyword evidence="3" id="KW-1185">Reference proteome</keyword>
<sequence length="132" mass="15565">MANQPELHNDLEFILENLPANIPHPPRIDFRHINIREIMKRIHDMNVLLDEEKEIFEFLGGLKLSKHAIPRYIEIEEKSLKFVQKEIRDERDELKAICIGEIALMQDWLQRLTQAELEAEENANNDNINNNA</sequence>
<dbReference type="Proteomes" id="UP000008068">
    <property type="component" value="Unassembled WGS sequence"/>
</dbReference>
<reference evidence="3" key="1">
    <citation type="submission" date="2011-07" db="EMBL/GenBank/DDBJ databases">
        <authorList>
            <consortium name="Caenorhabditis brenneri Sequencing and Analysis Consortium"/>
            <person name="Wilson R.K."/>
        </authorList>
    </citation>
    <scope>NUCLEOTIDE SEQUENCE [LARGE SCALE GENOMIC DNA]</scope>
    <source>
        <strain evidence="3">PB2801</strain>
    </source>
</reference>
<dbReference type="EMBL" id="GL380125">
    <property type="protein sequence ID" value="EGT47434.1"/>
    <property type="molecule type" value="Genomic_DNA"/>
</dbReference>
<organism evidence="3">
    <name type="scientific">Caenorhabditis brenneri</name>
    <name type="common">Nematode worm</name>
    <dbReference type="NCBI Taxonomy" id="135651"/>
    <lineage>
        <taxon>Eukaryota</taxon>
        <taxon>Metazoa</taxon>
        <taxon>Ecdysozoa</taxon>
        <taxon>Nematoda</taxon>
        <taxon>Chromadorea</taxon>
        <taxon>Rhabditida</taxon>
        <taxon>Rhabditina</taxon>
        <taxon>Rhabditomorpha</taxon>
        <taxon>Rhabditoidea</taxon>
        <taxon>Rhabditidae</taxon>
        <taxon>Peloderinae</taxon>
        <taxon>Caenorhabditis</taxon>
    </lineage>
</organism>